<keyword evidence="1" id="KW-0813">Transport</keyword>
<dbReference type="GO" id="GO:0015279">
    <property type="term" value="F:store-operated calcium channel activity"/>
    <property type="evidence" value="ECO:0007669"/>
    <property type="project" value="TreeGrafter"/>
</dbReference>
<organism evidence="6 7">
    <name type="scientific">Prymnesium parvum</name>
    <name type="common">Toxic golden alga</name>
    <dbReference type="NCBI Taxonomy" id="97485"/>
    <lineage>
        <taxon>Eukaryota</taxon>
        <taxon>Haptista</taxon>
        <taxon>Haptophyta</taxon>
        <taxon>Prymnesiophyceae</taxon>
        <taxon>Prymnesiales</taxon>
        <taxon>Prymnesiaceae</taxon>
        <taxon>Prymnesium</taxon>
    </lineage>
</organism>
<feature type="compositionally biased region" description="Polar residues" evidence="4">
    <location>
        <begin position="1122"/>
        <end position="1131"/>
    </location>
</feature>
<comment type="caution">
    <text evidence="6">The sequence shown here is derived from an EMBL/GenBank/DDBJ whole genome shotgun (WGS) entry which is preliminary data.</text>
</comment>
<feature type="transmembrane region" description="Helical" evidence="5">
    <location>
        <begin position="486"/>
        <end position="504"/>
    </location>
</feature>
<gene>
    <name evidence="6" type="ORF">AB1Y20_022381</name>
</gene>
<accession>A0AB34JGX4</accession>
<dbReference type="EMBL" id="JBGBPQ010000008">
    <property type="protein sequence ID" value="KAL1520819.1"/>
    <property type="molecule type" value="Genomic_DNA"/>
</dbReference>
<keyword evidence="3" id="KW-0407">Ion channel</keyword>
<dbReference type="GO" id="GO:0070679">
    <property type="term" value="F:inositol 1,4,5 trisphosphate binding"/>
    <property type="evidence" value="ECO:0007669"/>
    <property type="project" value="TreeGrafter"/>
</dbReference>
<evidence type="ECO:0000313" key="7">
    <source>
        <dbReference type="Proteomes" id="UP001515480"/>
    </source>
</evidence>
<keyword evidence="2" id="KW-0406">Ion transport</keyword>
<feature type="transmembrane region" description="Helical" evidence="5">
    <location>
        <begin position="622"/>
        <end position="644"/>
    </location>
</feature>
<evidence type="ECO:0000256" key="5">
    <source>
        <dbReference type="SAM" id="Phobius"/>
    </source>
</evidence>
<keyword evidence="5" id="KW-1133">Transmembrane helix</keyword>
<evidence type="ECO:0000256" key="3">
    <source>
        <dbReference type="ARBA" id="ARBA00023303"/>
    </source>
</evidence>
<keyword evidence="5" id="KW-0812">Transmembrane</keyword>
<dbReference type="Proteomes" id="UP001515480">
    <property type="component" value="Unassembled WGS sequence"/>
</dbReference>
<keyword evidence="7" id="KW-1185">Reference proteome</keyword>
<evidence type="ECO:0008006" key="8">
    <source>
        <dbReference type="Google" id="ProtNLM"/>
    </source>
</evidence>
<keyword evidence="5" id="KW-0472">Membrane</keyword>
<dbReference type="PANTHER" id="PTHR10117">
    <property type="entry name" value="TRANSIENT RECEPTOR POTENTIAL CHANNEL"/>
    <property type="match status" value="1"/>
</dbReference>
<feature type="transmembrane region" description="Helical" evidence="5">
    <location>
        <begin position="735"/>
        <end position="761"/>
    </location>
</feature>
<evidence type="ECO:0000313" key="6">
    <source>
        <dbReference type="EMBL" id="KAL1520819.1"/>
    </source>
</evidence>
<evidence type="ECO:0000256" key="1">
    <source>
        <dbReference type="ARBA" id="ARBA00022448"/>
    </source>
</evidence>
<dbReference type="GO" id="GO:0005886">
    <property type="term" value="C:plasma membrane"/>
    <property type="evidence" value="ECO:0007669"/>
    <property type="project" value="TreeGrafter"/>
</dbReference>
<feature type="compositionally biased region" description="Basic and acidic residues" evidence="4">
    <location>
        <begin position="880"/>
        <end position="899"/>
    </location>
</feature>
<feature type="region of interest" description="Disordered" evidence="4">
    <location>
        <begin position="876"/>
        <end position="904"/>
    </location>
</feature>
<dbReference type="InterPro" id="IPR002153">
    <property type="entry name" value="TRPC_channel"/>
</dbReference>
<feature type="region of interest" description="Disordered" evidence="4">
    <location>
        <begin position="1160"/>
        <end position="1245"/>
    </location>
</feature>
<dbReference type="GO" id="GO:0034703">
    <property type="term" value="C:cation channel complex"/>
    <property type="evidence" value="ECO:0007669"/>
    <property type="project" value="TreeGrafter"/>
</dbReference>
<feature type="transmembrane region" description="Helical" evidence="5">
    <location>
        <begin position="704"/>
        <end position="723"/>
    </location>
</feature>
<proteinExistence type="predicted"/>
<reference evidence="6 7" key="1">
    <citation type="journal article" date="2024" name="Science">
        <title>Giant polyketide synthase enzymes in the biosynthesis of giant marine polyether toxins.</title>
        <authorList>
            <person name="Fallon T.R."/>
            <person name="Shende V.V."/>
            <person name="Wierzbicki I.H."/>
            <person name="Pendleton A.L."/>
            <person name="Watervoot N.F."/>
            <person name="Auber R.P."/>
            <person name="Gonzalez D.J."/>
            <person name="Wisecaver J.H."/>
            <person name="Moore B.S."/>
        </authorList>
    </citation>
    <scope>NUCLEOTIDE SEQUENCE [LARGE SCALE GENOMIC DNA]</scope>
    <source>
        <strain evidence="6 7">12B1</strain>
    </source>
</reference>
<name>A0AB34JGX4_PRYPA</name>
<feature type="region of interest" description="Disordered" evidence="4">
    <location>
        <begin position="1068"/>
        <end position="1140"/>
    </location>
</feature>
<feature type="transmembrane region" description="Helical" evidence="5">
    <location>
        <begin position="547"/>
        <end position="565"/>
    </location>
</feature>
<dbReference type="PANTHER" id="PTHR10117:SF54">
    <property type="entry name" value="TRANSIENT RECEPTOR POTENTIAL-GAMMA PROTEIN"/>
    <property type="match status" value="1"/>
</dbReference>
<dbReference type="AlphaFoldDB" id="A0AB34JGX4"/>
<evidence type="ECO:0000256" key="2">
    <source>
        <dbReference type="ARBA" id="ARBA00023065"/>
    </source>
</evidence>
<sequence length="1245" mass="138911">MHFHCSRELGAMLPLNLPFTATVFNVRWLTVNEQQQHYQSMRHEHKAYIRRAQELVQRKMSAGLLQLVVRWGRHEMLRNVLRDPSLVEQRQVQQVQQAFNDALKLSTVPSYDTKVVDVLLDQGARAQEVFAATLFELDGDSLYSDAFGYCAGMSVAAPDEASFRRPSYASSPRLSGESVASASRFSRAIGQVRLMNKAIPLQPKSQMSTKSSPSRRRRLPNSRGLMMMLRIVRMARRNRKRIAASAINVEGWNSPWRNEHVRKLQKFVVGFDGYAVTRHTLDTFDIVLWAILCGAFKLASTLWLRQECESPLRLSLLVQHMCMKIRLKEKKRINELQETEDFFNRYAIKLLDNIPDQETARKLLLSTASPKATLGAPKDIRLSLLDLAIDLRNVQFISHRHCQAVIDDIWKGRSPDCGKVQLATLPQNHLIFLQIPAAACFIQLLRLKTNDLYEWPADRIVDGQVLVSPAEALTDLFKIPLVKRQVALVSQLVFTIFSTVMFFLPLCGEVGAHHVIYTIWVFANMLAEGHQYSNSSTKWRHNFFNKVDFIVLFLLFIATVLRFVLIDVDGVIHDRIPSLDFADWLNQIYHPSAGELRPSWYQTKVPPTLRNSDCPWSIEMEILRTLLGLAIFLLLFRMLEFMAFHYDIGVLMVCAECMISDLAKWLPLMLTVTMGAALGFNILAPNYHLEDAPGPFHLIPSLSLDLSVGGPFMATFWALFGFYDPAALALGQGTTMLAPLFMWVYLMISVILFVNLLIAMFSDSYSAISKNSDAEWWMSRVLKIKTYMALDPIPTPLNFPVKLYCVVRDLLCSRKGPDKDEDRKGDPIDASGPAAMAQSVLANRLRPSCRRSSTNFYKPRQPPSLLCTASSDNTTIGTFKKTDSTDELTRGDHGKRESHYGGPLNSLFSARDAEVVEATAREKLLVSHIAEERVRNRQVEALDRLQSEMQDADVAISECRNAVVSLQHQVTKLDERLSIAFGDEPTSTRSPSSGKAYRLKGRTATFRRLKEDGDTLPDSDLRSQMSELLSVVKGLAAAPHLSAKRSQQHSSKVDSKVAQAIALASDAGPPAGLLQTPVHRAPPAIPNSESSKDPKASLPFGQPPQLRTLSTPPELQHVCDQASPNSQSSTCKKPPKPITKQATFVPYGKSAVKQPHLALPRAAEPPGASPSVLPEATAPPAASPFVLPQAAAPPAAPPSVLPQEAEPPATESRRIESDSPLARAIEMRMQGVQRGKSSKLRTGWT</sequence>
<dbReference type="GO" id="GO:0051480">
    <property type="term" value="P:regulation of cytosolic calcium ion concentration"/>
    <property type="evidence" value="ECO:0007669"/>
    <property type="project" value="TreeGrafter"/>
</dbReference>
<evidence type="ECO:0000256" key="4">
    <source>
        <dbReference type="SAM" id="MobiDB-lite"/>
    </source>
</evidence>
<feature type="transmembrane region" description="Helical" evidence="5">
    <location>
        <begin position="665"/>
        <end position="684"/>
    </location>
</feature>
<protein>
    <recommendedName>
        <fullName evidence="8">Ion transport domain-containing protein</fullName>
    </recommendedName>
</protein>